<dbReference type="InterPro" id="IPR002109">
    <property type="entry name" value="Glutaredoxin"/>
</dbReference>
<feature type="domain" description="Glutaredoxin" evidence="2">
    <location>
        <begin position="51"/>
        <end position="114"/>
    </location>
</feature>
<dbReference type="NCBIfam" id="TIGR02180">
    <property type="entry name" value="GRX_euk"/>
    <property type="match status" value="1"/>
</dbReference>
<dbReference type="SUPFAM" id="SSF52833">
    <property type="entry name" value="Thioredoxin-like"/>
    <property type="match status" value="1"/>
</dbReference>
<dbReference type="Proteomes" id="UP001176961">
    <property type="component" value="Unassembled WGS sequence"/>
</dbReference>
<feature type="chain" id="PRO_5041306861" description="Glutaredoxin domain-containing protein" evidence="1">
    <location>
        <begin position="18"/>
        <end position="139"/>
    </location>
</feature>
<dbReference type="PROSITE" id="PS51354">
    <property type="entry name" value="GLUTAREDOXIN_2"/>
    <property type="match status" value="1"/>
</dbReference>
<dbReference type="PANTHER" id="PTHR45694">
    <property type="entry name" value="GLUTAREDOXIN 2"/>
    <property type="match status" value="1"/>
</dbReference>
<dbReference type="EMBL" id="CATQJL010000326">
    <property type="protein sequence ID" value="CAJ0609141.1"/>
    <property type="molecule type" value="Genomic_DNA"/>
</dbReference>
<evidence type="ECO:0000259" key="2">
    <source>
        <dbReference type="Pfam" id="PF00462"/>
    </source>
</evidence>
<dbReference type="PRINTS" id="PR00160">
    <property type="entry name" value="GLUTAREDOXIN"/>
</dbReference>
<reference evidence="3" key="1">
    <citation type="submission" date="2023-07" db="EMBL/GenBank/DDBJ databases">
        <authorList>
            <consortium name="CYATHOMIX"/>
        </authorList>
    </citation>
    <scope>NUCLEOTIDE SEQUENCE</scope>
    <source>
        <strain evidence="3">N/A</strain>
    </source>
</reference>
<feature type="signal peptide" evidence="1">
    <location>
        <begin position="1"/>
        <end position="17"/>
    </location>
</feature>
<dbReference type="AlphaFoldDB" id="A0AA36ME65"/>
<dbReference type="CDD" id="cd03419">
    <property type="entry name" value="GRX_GRXh_1_2_like"/>
    <property type="match status" value="1"/>
</dbReference>
<dbReference type="GO" id="GO:0034599">
    <property type="term" value="P:cellular response to oxidative stress"/>
    <property type="evidence" value="ECO:0007669"/>
    <property type="project" value="TreeGrafter"/>
</dbReference>
<comment type="caution">
    <text evidence="3">The sequence shown here is derived from an EMBL/GenBank/DDBJ whole genome shotgun (WGS) entry which is preliminary data.</text>
</comment>
<dbReference type="InterPro" id="IPR036249">
    <property type="entry name" value="Thioredoxin-like_sf"/>
</dbReference>
<evidence type="ECO:0000313" key="3">
    <source>
        <dbReference type="EMBL" id="CAJ0609141.1"/>
    </source>
</evidence>
<organism evidence="3 4">
    <name type="scientific">Cylicocyclus nassatus</name>
    <name type="common">Nematode worm</name>
    <dbReference type="NCBI Taxonomy" id="53992"/>
    <lineage>
        <taxon>Eukaryota</taxon>
        <taxon>Metazoa</taxon>
        <taxon>Ecdysozoa</taxon>
        <taxon>Nematoda</taxon>
        <taxon>Chromadorea</taxon>
        <taxon>Rhabditida</taxon>
        <taxon>Rhabditina</taxon>
        <taxon>Rhabditomorpha</taxon>
        <taxon>Strongyloidea</taxon>
        <taxon>Strongylidae</taxon>
        <taxon>Cylicocyclus</taxon>
    </lineage>
</organism>
<name>A0AA36ME65_CYLNA</name>
<dbReference type="PANTHER" id="PTHR45694:SF18">
    <property type="entry name" value="GLUTAREDOXIN-1-RELATED"/>
    <property type="match status" value="1"/>
</dbReference>
<dbReference type="InterPro" id="IPR011899">
    <property type="entry name" value="Glutaredoxin_euk/vir"/>
</dbReference>
<evidence type="ECO:0000256" key="1">
    <source>
        <dbReference type="SAM" id="SignalP"/>
    </source>
</evidence>
<dbReference type="GO" id="GO:0015038">
    <property type="term" value="F:glutathione disulfide oxidoreductase activity"/>
    <property type="evidence" value="ECO:0007669"/>
    <property type="project" value="TreeGrafter"/>
</dbReference>
<dbReference type="Gene3D" id="3.40.30.10">
    <property type="entry name" value="Glutaredoxin"/>
    <property type="match status" value="1"/>
</dbReference>
<sequence length="139" mass="15805">MRFFVLFLYFLIAATDAGVIIPGNTAVVKGSEIKDEGIAAGITTDIHSHKVVMYSKTYCPYSRKLKIILSRYPINDLKVIELDRQKEMKNMQRILKRMTGRSTVPQLFIDGEFIGGHDDTKVIEDRGELRQILMKAKAL</sequence>
<protein>
    <recommendedName>
        <fullName evidence="2">Glutaredoxin domain-containing protein</fullName>
    </recommendedName>
</protein>
<proteinExistence type="predicted"/>
<evidence type="ECO:0000313" key="4">
    <source>
        <dbReference type="Proteomes" id="UP001176961"/>
    </source>
</evidence>
<keyword evidence="1" id="KW-0732">Signal</keyword>
<keyword evidence="4" id="KW-1185">Reference proteome</keyword>
<dbReference type="InterPro" id="IPR014025">
    <property type="entry name" value="Glutaredoxin_subgr"/>
</dbReference>
<dbReference type="Pfam" id="PF00462">
    <property type="entry name" value="Glutaredoxin"/>
    <property type="match status" value="1"/>
</dbReference>
<gene>
    <name evidence="3" type="ORF">CYNAS_LOCUS21124</name>
</gene>
<accession>A0AA36ME65</accession>
<dbReference type="GO" id="GO:0005737">
    <property type="term" value="C:cytoplasm"/>
    <property type="evidence" value="ECO:0007669"/>
    <property type="project" value="TreeGrafter"/>
</dbReference>